<reference evidence="19" key="3">
    <citation type="submission" date="2025-09" db="UniProtKB">
        <authorList>
            <consortium name="Ensembl"/>
        </authorList>
    </citation>
    <scope>IDENTIFICATION</scope>
</reference>
<keyword evidence="18" id="KW-0732">Signal</keyword>
<comment type="similarity">
    <text evidence="3">Belongs to the glycosyltransferase 29 family.</text>
</comment>
<keyword evidence="5" id="KW-0808">Transferase</keyword>
<keyword evidence="8" id="KW-1133">Transmembrane helix</keyword>
<evidence type="ECO:0000256" key="9">
    <source>
        <dbReference type="ARBA" id="ARBA00023034"/>
    </source>
</evidence>
<evidence type="ECO:0000313" key="19">
    <source>
        <dbReference type="Ensembl" id="ENSSFAP00005000405.1"/>
    </source>
</evidence>
<keyword evidence="6" id="KW-0812">Transmembrane</keyword>
<evidence type="ECO:0000256" key="14">
    <source>
        <dbReference type="ARBA" id="ARBA00039109"/>
    </source>
</evidence>
<proteinExistence type="inferred from homology"/>
<accession>A0A672F8P4</accession>
<comment type="subcellular location">
    <subcellularLocation>
        <location evidence="1">Golgi apparatus membrane</location>
        <topology evidence="1">Single-pass type II membrane protein</topology>
    </subcellularLocation>
</comment>
<dbReference type="InterPro" id="IPR001675">
    <property type="entry name" value="Glyco_trans_29"/>
</dbReference>
<evidence type="ECO:0000256" key="2">
    <source>
        <dbReference type="ARBA" id="ARBA00004922"/>
    </source>
</evidence>
<comment type="pathway">
    <text evidence="2">Protein modification; protein glycosylation.</text>
</comment>
<evidence type="ECO:0000256" key="10">
    <source>
        <dbReference type="ARBA" id="ARBA00023136"/>
    </source>
</evidence>
<dbReference type="Proteomes" id="UP000472267">
    <property type="component" value="Chromosome 8"/>
</dbReference>
<feature type="disulfide bond" evidence="17">
    <location>
        <begin position="52"/>
        <end position="192"/>
    </location>
</feature>
<dbReference type="PIRSF" id="PIRSF005557">
    <property type="entry name" value="Sialyl_trans"/>
    <property type="match status" value="1"/>
</dbReference>
<keyword evidence="12" id="KW-0325">Glycoprotein</keyword>
<evidence type="ECO:0000313" key="20">
    <source>
        <dbReference type="Proteomes" id="UP000472267"/>
    </source>
</evidence>
<dbReference type="GO" id="GO:0009312">
    <property type="term" value="P:oligosaccharide biosynthetic process"/>
    <property type="evidence" value="ECO:0007669"/>
    <property type="project" value="TreeGrafter"/>
</dbReference>
<dbReference type="Gene3D" id="3.90.1480.20">
    <property type="entry name" value="Glycosyl transferase family 29"/>
    <property type="match status" value="1"/>
</dbReference>
<evidence type="ECO:0000256" key="6">
    <source>
        <dbReference type="ARBA" id="ARBA00022692"/>
    </source>
</evidence>
<feature type="chain" id="PRO_5025473206" description="alpha-N-acetylgalactosaminide alpha-2,6-sialyltransferase" evidence="18">
    <location>
        <begin position="29"/>
        <end position="261"/>
    </location>
</feature>
<reference evidence="19" key="2">
    <citation type="submission" date="2025-08" db="UniProtKB">
        <authorList>
            <consortium name="Ensembl"/>
        </authorList>
    </citation>
    <scope>IDENTIFICATION</scope>
</reference>
<dbReference type="EC" id="2.4.3.3" evidence="14"/>
<dbReference type="InterPro" id="IPR038578">
    <property type="entry name" value="GT29-like_sf"/>
</dbReference>
<dbReference type="InParanoid" id="A0A672F8P4"/>
<dbReference type="AlphaFoldDB" id="A0A672F8P4"/>
<evidence type="ECO:0000256" key="13">
    <source>
        <dbReference type="ARBA" id="ARBA00036348"/>
    </source>
</evidence>
<protein>
    <recommendedName>
        <fullName evidence="14">alpha-N-acetylgalactosaminide alpha-2,6-sialyltransferase</fullName>
        <ecNumber evidence="14">2.4.3.3</ecNumber>
    </recommendedName>
</protein>
<dbReference type="PANTHER" id="PTHR45941:SF1">
    <property type="entry name" value="ALPHA-N-ACETYLGALACTOSAMINIDE ALPHA-2,6-SIALYLTRANSFERASE 1"/>
    <property type="match status" value="1"/>
</dbReference>
<evidence type="ECO:0000256" key="17">
    <source>
        <dbReference type="PIRSR" id="PIRSR005557-2"/>
    </source>
</evidence>
<evidence type="ECO:0000256" key="8">
    <source>
        <dbReference type="ARBA" id="ARBA00022989"/>
    </source>
</evidence>
<comment type="catalytic activity">
    <reaction evidence="16">
        <text>a 3-O-[N-acetyl-alpha-D-galactosaminyl]-L-threonyl-[protein] + CMP-N-acetyl-beta-neuraminate = a 3-O-[N-acetyl-alpha-neuraminosyl-(2-&gt;6)-N-acetyl-alpha-D-galactosaminyl]-L-threonyl-[protein] + CMP + H(+)</text>
        <dbReference type="Rhea" id="RHEA:81643"/>
        <dbReference type="Rhea" id="RHEA-COMP:11689"/>
        <dbReference type="Rhea" id="RHEA-COMP:19720"/>
        <dbReference type="ChEBI" id="CHEBI:15378"/>
        <dbReference type="ChEBI" id="CHEBI:57812"/>
        <dbReference type="ChEBI" id="CHEBI:60377"/>
        <dbReference type="ChEBI" id="CHEBI:87075"/>
        <dbReference type="ChEBI" id="CHEBI:231970"/>
    </reaction>
    <physiologicalReaction direction="left-to-right" evidence="16">
        <dbReference type="Rhea" id="RHEA:81644"/>
    </physiologicalReaction>
</comment>
<organism evidence="19 20">
    <name type="scientific">Salarias fasciatus</name>
    <name type="common">Jewelled blenny</name>
    <name type="synonym">Blennius fasciatus</name>
    <dbReference type="NCBI Taxonomy" id="181472"/>
    <lineage>
        <taxon>Eukaryota</taxon>
        <taxon>Metazoa</taxon>
        <taxon>Chordata</taxon>
        <taxon>Craniata</taxon>
        <taxon>Vertebrata</taxon>
        <taxon>Euteleostomi</taxon>
        <taxon>Actinopterygii</taxon>
        <taxon>Neopterygii</taxon>
        <taxon>Teleostei</taxon>
        <taxon>Neoteleostei</taxon>
        <taxon>Acanthomorphata</taxon>
        <taxon>Ovalentaria</taxon>
        <taxon>Blenniimorphae</taxon>
        <taxon>Blenniiformes</taxon>
        <taxon>Blennioidei</taxon>
        <taxon>Blenniidae</taxon>
        <taxon>Salariinae</taxon>
        <taxon>Salarias</taxon>
    </lineage>
</organism>
<evidence type="ECO:0000256" key="7">
    <source>
        <dbReference type="ARBA" id="ARBA00022968"/>
    </source>
</evidence>
<dbReference type="InterPro" id="IPR012163">
    <property type="entry name" value="Sialyl_trans"/>
</dbReference>
<dbReference type="OMA" id="ICIVHIL"/>
<reference evidence="19" key="1">
    <citation type="submission" date="2019-06" db="EMBL/GenBank/DDBJ databases">
        <authorList>
            <consortium name="Wellcome Sanger Institute Data Sharing"/>
        </authorList>
    </citation>
    <scope>NUCLEOTIDE SEQUENCE [LARGE SCALE GENOMIC DNA]</scope>
</reference>
<evidence type="ECO:0000256" key="12">
    <source>
        <dbReference type="ARBA" id="ARBA00023180"/>
    </source>
</evidence>
<keyword evidence="9" id="KW-0333">Golgi apparatus</keyword>
<dbReference type="Pfam" id="PF00777">
    <property type="entry name" value="Glyco_transf_29"/>
    <property type="match status" value="2"/>
</dbReference>
<sequence>MCMHVKSHGKFDVLFLFCLLVFADVITSFKLIPEPVEPLLRPKPGGDGCIRCAVVGTSGILNGSKMGEEIDAHDYVFRMNGAITRGYEEDVGNRTSVYVHTAHSITSSLYLLKKYGYKAAPHDEGIKYVLIPEGMRDFQWLDEGGLLSLNKSFVCLFFAHRFLKSPNLNRTYWAIVRPTNGAFTLFLALHTCDTVDAYGFITDDHKKYSNYYVEQLVKTKVIFYANHDYHLERSTWKHLHESKIIRLYQRDEPDTKADKLK</sequence>
<evidence type="ECO:0000256" key="5">
    <source>
        <dbReference type="ARBA" id="ARBA00022679"/>
    </source>
</evidence>
<dbReference type="GO" id="GO:0000139">
    <property type="term" value="C:Golgi membrane"/>
    <property type="evidence" value="ECO:0007669"/>
    <property type="project" value="UniProtKB-SubCell"/>
</dbReference>
<keyword evidence="20" id="KW-1185">Reference proteome</keyword>
<dbReference type="PANTHER" id="PTHR45941">
    <property type="entry name" value="ALPHA-N-ACETYLGALACTOSAMINIDE ALPHA-2,6-SIALYLTRANSFERASE 2-LIKE-RELATED"/>
    <property type="match status" value="1"/>
</dbReference>
<evidence type="ECO:0000256" key="4">
    <source>
        <dbReference type="ARBA" id="ARBA00022676"/>
    </source>
</evidence>
<comment type="catalytic activity">
    <reaction evidence="13">
        <text>a beta-D-galactosyl-(1-&gt;3)-N-acetyl-alpha-D-galactosaminyl derivative + CMP-N-acetyl-beta-neuraminate = a beta-D-galactosyl-(1-&gt;3)-[N-acetyl-alpha-neuraminyl-(2-&gt;6)]-N-acetyl-alpha-D-galactosaminyl derivative + CMP + H(+)</text>
        <dbReference type="Rhea" id="RHEA:11136"/>
        <dbReference type="ChEBI" id="CHEBI:15378"/>
        <dbReference type="ChEBI" id="CHEBI:57812"/>
        <dbReference type="ChEBI" id="CHEBI:60377"/>
        <dbReference type="ChEBI" id="CHEBI:133470"/>
        <dbReference type="ChEBI" id="CHEBI:140764"/>
        <dbReference type="EC" id="2.4.3.3"/>
    </reaction>
    <physiologicalReaction direction="left-to-right" evidence="13">
        <dbReference type="Rhea" id="RHEA:11137"/>
    </physiologicalReaction>
</comment>
<keyword evidence="7" id="KW-0735">Signal-anchor</keyword>
<evidence type="ECO:0000256" key="3">
    <source>
        <dbReference type="ARBA" id="ARBA00006003"/>
    </source>
</evidence>
<comment type="catalytic activity">
    <reaction evidence="15">
        <text>a 3-O-[N-acetyl-alpha-neuraminyl-(2-&gt;3)-beta-D-galactosyl-(1-&gt;3)-N-acetyl-alpha-D-galactosaminyl]-L-threonyl-[protein] + CMP-N-acetyl-beta-neuraminate = a 3-O-{alpha-Neu5Ac-(2-&gt;3)-beta-D-Gal-(1-&gt;3)-[alpha-Neu5Ac-(2-&gt;6)]-alpha-D-GalNAc}-L-threonyl-[protein] + CMP + H(+)</text>
        <dbReference type="Rhea" id="RHEA:81659"/>
        <dbReference type="Rhea" id="RHEA-COMP:14417"/>
        <dbReference type="Rhea" id="RHEA-COMP:16763"/>
        <dbReference type="ChEBI" id="CHEBI:15378"/>
        <dbReference type="ChEBI" id="CHEBI:57812"/>
        <dbReference type="ChEBI" id="CHEBI:60377"/>
        <dbReference type="ChEBI" id="CHEBI:139598"/>
        <dbReference type="ChEBI" id="CHEBI:156398"/>
    </reaction>
    <physiologicalReaction direction="left-to-right" evidence="15">
        <dbReference type="Rhea" id="RHEA:81660"/>
    </physiologicalReaction>
</comment>
<evidence type="ECO:0000256" key="1">
    <source>
        <dbReference type="ARBA" id="ARBA00004323"/>
    </source>
</evidence>
<keyword evidence="4" id="KW-0328">Glycosyltransferase</keyword>
<evidence type="ECO:0000256" key="15">
    <source>
        <dbReference type="ARBA" id="ARBA00050664"/>
    </source>
</evidence>
<dbReference type="Ensembl" id="ENSSFAT00005000421.1">
    <property type="protein sequence ID" value="ENSSFAP00005000405.1"/>
    <property type="gene ID" value="ENSSFAG00005000299.1"/>
</dbReference>
<feature type="signal peptide" evidence="18">
    <location>
        <begin position="1"/>
        <end position="28"/>
    </location>
</feature>
<evidence type="ECO:0000256" key="18">
    <source>
        <dbReference type="SAM" id="SignalP"/>
    </source>
</evidence>
<evidence type="ECO:0000256" key="16">
    <source>
        <dbReference type="ARBA" id="ARBA00052285"/>
    </source>
</evidence>
<keyword evidence="11" id="KW-1015">Disulfide bond</keyword>
<evidence type="ECO:0000256" key="11">
    <source>
        <dbReference type="ARBA" id="ARBA00023157"/>
    </source>
</evidence>
<keyword evidence="10" id="KW-0472">Membrane</keyword>
<dbReference type="GO" id="GO:0001665">
    <property type="term" value="F:alpha-N-acetylgalactosaminide alpha-2,6-sialyltransferase activity"/>
    <property type="evidence" value="ECO:0007669"/>
    <property type="project" value="UniProtKB-EC"/>
</dbReference>
<name>A0A672F8P4_SALFA</name>